<evidence type="ECO:0000256" key="9">
    <source>
        <dbReference type="RuleBase" id="RU364073"/>
    </source>
</evidence>
<feature type="binding site" evidence="8">
    <location>
        <begin position="79"/>
        <end position="80"/>
    </location>
    <ligand>
        <name>substrate</name>
    </ligand>
</feature>
<keyword evidence="13" id="KW-1185">Reference proteome</keyword>
<keyword evidence="5 8" id="KW-0418">Kinase</keyword>
<dbReference type="Pfam" id="PF00370">
    <property type="entry name" value="FGGY_N"/>
    <property type="match status" value="1"/>
</dbReference>
<feature type="domain" description="Carbohydrate kinase FGGY N-terminal" evidence="10">
    <location>
        <begin position="1"/>
        <end position="243"/>
    </location>
</feature>
<feature type="active site" description="Proton acceptor" evidence="8">
    <location>
        <position position="236"/>
    </location>
</feature>
<evidence type="ECO:0000256" key="1">
    <source>
        <dbReference type="ARBA" id="ARBA00009156"/>
    </source>
</evidence>
<evidence type="ECO:0000256" key="8">
    <source>
        <dbReference type="HAMAP-Rule" id="MF_02220"/>
    </source>
</evidence>
<dbReference type="GO" id="GO:0004856">
    <property type="term" value="F:D-xylulokinase activity"/>
    <property type="evidence" value="ECO:0007669"/>
    <property type="project" value="UniProtKB-UniRule"/>
</dbReference>
<evidence type="ECO:0000256" key="5">
    <source>
        <dbReference type="ARBA" id="ARBA00022777"/>
    </source>
</evidence>
<dbReference type="InterPro" id="IPR018484">
    <property type="entry name" value="FGGY_N"/>
</dbReference>
<evidence type="ECO:0000256" key="4">
    <source>
        <dbReference type="ARBA" id="ARBA00022741"/>
    </source>
</evidence>
<dbReference type="Proteomes" id="UP000239724">
    <property type="component" value="Unassembled WGS sequence"/>
</dbReference>
<feature type="site" description="Important for activity" evidence="8">
    <location>
        <position position="6"/>
    </location>
</feature>
<comment type="caution">
    <text evidence="12">The sequence shown here is derived from an EMBL/GenBank/DDBJ whole genome shotgun (WGS) entry which is preliminary data.</text>
</comment>
<dbReference type="InterPro" id="IPR000577">
    <property type="entry name" value="Carb_kinase_FGGY"/>
</dbReference>
<keyword evidence="7 8" id="KW-0119">Carbohydrate metabolism</keyword>
<dbReference type="Pfam" id="PF02782">
    <property type="entry name" value="FGGY_C"/>
    <property type="match status" value="1"/>
</dbReference>
<comment type="catalytic activity">
    <reaction evidence="8 9">
        <text>D-xylulose + ATP = D-xylulose 5-phosphate + ADP + H(+)</text>
        <dbReference type="Rhea" id="RHEA:10964"/>
        <dbReference type="ChEBI" id="CHEBI:15378"/>
        <dbReference type="ChEBI" id="CHEBI:17140"/>
        <dbReference type="ChEBI" id="CHEBI:30616"/>
        <dbReference type="ChEBI" id="CHEBI:57737"/>
        <dbReference type="ChEBI" id="CHEBI:456216"/>
        <dbReference type="EC" id="2.7.1.17"/>
    </reaction>
</comment>
<proteinExistence type="inferred from homology"/>
<dbReference type="RefSeq" id="WP_104517985.1">
    <property type="nucleotide sequence ID" value="NZ_NHRY01000065.1"/>
</dbReference>
<dbReference type="EC" id="2.7.1.17" evidence="8 9"/>
<dbReference type="SUPFAM" id="SSF53067">
    <property type="entry name" value="Actin-like ATPase domain"/>
    <property type="match status" value="2"/>
</dbReference>
<dbReference type="GO" id="GO:0042732">
    <property type="term" value="P:D-xylose metabolic process"/>
    <property type="evidence" value="ECO:0007669"/>
    <property type="project" value="UniProtKB-KW"/>
</dbReference>
<protein>
    <recommendedName>
        <fullName evidence="8 9">Xylulose kinase</fullName>
        <shortName evidence="8 9">Xylulokinase</shortName>
        <ecNumber evidence="8 9">2.7.1.17</ecNumber>
    </recommendedName>
</protein>
<organism evidence="12 13">
    <name type="scientific">Rhodopila globiformis</name>
    <name type="common">Rhodopseudomonas globiformis</name>
    <dbReference type="NCBI Taxonomy" id="1071"/>
    <lineage>
        <taxon>Bacteria</taxon>
        <taxon>Pseudomonadati</taxon>
        <taxon>Pseudomonadota</taxon>
        <taxon>Alphaproteobacteria</taxon>
        <taxon>Acetobacterales</taxon>
        <taxon>Acetobacteraceae</taxon>
        <taxon>Rhodopila</taxon>
    </lineage>
</organism>
<evidence type="ECO:0000313" key="13">
    <source>
        <dbReference type="Proteomes" id="UP000239724"/>
    </source>
</evidence>
<dbReference type="PROSITE" id="PS00933">
    <property type="entry name" value="FGGY_KINASES_1"/>
    <property type="match status" value="1"/>
</dbReference>
<evidence type="ECO:0000256" key="3">
    <source>
        <dbReference type="ARBA" id="ARBA00022679"/>
    </source>
</evidence>
<evidence type="ECO:0000259" key="10">
    <source>
        <dbReference type="Pfam" id="PF00370"/>
    </source>
</evidence>
<dbReference type="GO" id="GO:0005998">
    <property type="term" value="P:xylulose catabolic process"/>
    <property type="evidence" value="ECO:0007669"/>
    <property type="project" value="UniProtKB-UniRule"/>
</dbReference>
<dbReference type="InterPro" id="IPR018485">
    <property type="entry name" value="FGGY_C"/>
</dbReference>
<dbReference type="OrthoDB" id="9805576at2"/>
<dbReference type="InterPro" id="IPR050406">
    <property type="entry name" value="FGGY_Carb_Kinase"/>
</dbReference>
<dbReference type="Gene3D" id="3.30.420.40">
    <property type="match status" value="2"/>
</dbReference>
<keyword evidence="2 8" id="KW-0859">Xylose metabolism</keyword>
<dbReference type="PIRSF" id="PIRSF000538">
    <property type="entry name" value="GlpK"/>
    <property type="match status" value="1"/>
</dbReference>
<dbReference type="InterPro" id="IPR018483">
    <property type="entry name" value="Carb_kinase_FGGY_CS"/>
</dbReference>
<dbReference type="PANTHER" id="PTHR43095:SF6">
    <property type="entry name" value="XYLULOSE KINASE"/>
    <property type="match status" value="1"/>
</dbReference>
<evidence type="ECO:0000259" key="11">
    <source>
        <dbReference type="Pfam" id="PF02782"/>
    </source>
</evidence>
<gene>
    <name evidence="8 9" type="primary">xylB</name>
    <name evidence="12" type="ORF">CCS01_06225</name>
</gene>
<evidence type="ECO:0000256" key="2">
    <source>
        <dbReference type="ARBA" id="ARBA00022629"/>
    </source>
</evidence>
<comment type="function">
    <text evidence="8">Catalyzes the phosphorylation of D-xylulose to D-xylulose 5-phosphate.</text>
</comment>
<accession>A0A2S6NKZ9</accession>
<dbReference type="AlphaFoldDB" id="A0A2S6NKZ9"/>
<dbReference type="NCBIfam" id="TIGR01312">
    <property type="entry name" value="XylB"/>
    <property type="match status" value="1"/>
</dbReference>
<dbReference type="InterPro" id="IPR006000">
    <property type="entry name" value="Xylulokinase"/>
</dbReference>
<evidence type="ECO:0000256" key="6">
    <source>
        <dbReference type="ARBA" id="ARBA00022840"/>
    </source>
</evidence>
<dbReference type="InterPro" id="IPR043129">
    <property type="entry name" value="ATPase_NBD"/>
</dbReference>
<keyword evidence="3 8" id="KW-0808">Transferase</keyword>
<dbReference type="PANTHER" id="PTHR43095">
    <property type="entry name" value="SUGAR KINASE"/>
    <property type="match status" value="1"/>
</dbReference>
<sequence>MFLGLDFGTSAVKALLVDGEQAVVGSASVPLTVQRPAPGHSEQDPEAWWQAMLDAVDALGRDHPAALAAVEGIGLSGQMHGAVLLDAAGKGLRPAILWNDVRSAAECAELEAAFPALRQVTGNIAMPGFTAPKLLWVRKHEPAVFNQVRTVLLPKAWIRYRLTGEMIEEMSDASGTLWLDVGARDWSDAALAATGLARQAMPRLVEGNAAAGTLDAALAARWHMARRPVLAGGAGDNAAGAVGLSAIRPGDAFVSLGTSGVLFATTDRFRPYPKAAVHAFCHAMPGTWHQMGVTLSAASSLAWWAGVTGLPEADLLAELGTPAAPSPALFLPYLGGERTPHNDGTVRGAFAGLSHDTGRRLMTQAVLEGVAFSLRDCLDALAASGTRVEAADVIGGGSRSRTWIAIIAAALGIPLHRLAAGEHGGAFGAARLARMAVTGEAPEAVCVRPAREETVMPDPVLADAYTAQLARYRDLYRRGGL</sequence>
<evidence type="ECO:0000256" key="7">
    <source>
        <dbReference type="ARBA" id="ARBA00023277"/>
    </source>
</evidence>
<dbReference type="HAMAP" id="MF_02220">
    <property type="entry name" value="XylB"/>
    <property type="match status" value="1"/>
</dbReference>
<evidence type="ECO:0000313" key="12">
    <source>
        <dbReference type="EMBL" id="PPQ35896.1"/>
    </source>
</evidence>
<feature type="domain" description="Carbohydrate kinase FGGY C-terminal" evidence="11">
    <location>
        <begin position="253"/>
        <end position="436"/>
    </location>
</feature>
<comment type="similarity">
    <text evidence="1 8 9">Belongs to the FGGY kinase family.</text>
</comment>
<dbReference type="CDD" id="cd07808">
    <property type="entry name" value="ASKHA_NBD_FGGY_EcXK-like"/>
    <property type="match status" value="1"/>
</dbReference>
<dbReference type="GO" id="GO:0005524">
    <property type="term" value="F:ATP binding"/>
    <property type="evidence" value="ECO:0007669"/>
    <property type="project" value="UniProtKB-UniRule"/>
</dbReference>
<keyword evidence="4 8" id="KW-0547">Nucleotide-binding</keyword>
<reference evidence="12 13" key="1">
    <citation type="journal article" date="2018" name="Arch. Microbiol.">
        <title>New insights into the metabolic potential of the phototrophic purple bacterium Rhodopila globiformis DSM 161(T) from its draft genome sequence and evidence for a vanadium-dependent nitrogenase.</title>
        <authorList>
            <person name="Imhoff J.F."/>
            <person name="Rahn T."/>
            <person name="Kunzel S."/>
            <person name="Neulinger S.C."/>
        </authorList>
    </citation>
    <scope>NUCLEOTIDE SEQUENCE [LARGE SCALE GENOMIC DNA]</scope>
    <source>
        <strain evidence="12 13">DSM 161</strain>
    </source>
</reference>
<keyword evidence="6 8" id="KW-0067">ATP-binding</keyword>
<dbReference type="EMBL" id="NHRY01000065">
    <property type="protein sequence ID" value="PPQ35896.1"/>
    <property type="molecule type" value="Genomic_DNA"/>
</dbReference>
<name>A0A2S6NKZ9_RHOGL</name>